<evidence type="ECO:0000313" key="3">
    <source>
        <dbReference type="Proteomes" id="UP000320516"/>
    </source>
</evidence>
<reference evidence="2 3" key="1">
    <citation type="submission" date="2019-06" db="EMBL/GenBank/DDBJ databases">
        <title>Genomic Encyclopedia of Type Strains, Phase IV (KMG-V): Genome sequencing to study the core and pangenomes of soil and plant-associated prokaryotes.</title>
        <authorList>
            <person name="Whitman W."/>
        </authorList>
    </citation>
    <scope>NUCLEOTIDE SEQUENCE [LARGE SCALE GENOMIC DNA]</scope>
    <source>
        <strain evidence="2 3">BR 12005</strain>
    </source>
</reference>
<keyword evidence="1" id="KW-0732">Signal</keyword>
<dbReference type="AlphaFoldDB" id="A0A560KI49"/>
<dbReference type="Pfam" id="PF20329">
    <property type="entry name" value="DUF6624"/>
    <property type="match status" value="1"/>
</dbReference>
<evidence type="ECO:0000313" key="2">
    <source>
        <dbReference type="EMBL" id="TWB82935.1"/>
    </source>
</evidence>
<accession>A0A560KI49</accession>
<organism evidence="2 3">
    <name type="scientific">Nitrospirillum amazonense</name>
    <dbReference type="NCBI Taxonomy" id="28077"/>
    <lineage>
        <taxon>Bacteria</taxon>
        <taxon>Pseudomonadati</taxon>
        <taxon>Pseudomonadota</taxon>
        <taxon>Alphaproteobacteria</taxon>
        <taxon>Rhodospirillales</taxon>
        <taxon>Azospirillaceae</taxon>
        <taxon>Nitrospirillum</taxon>
    </lineage>
</organism>
<sequence>MRRGCGGVLLAMGVMLAVAPAGAVFIQPQTTGSLAQAAPQAAAYMARSQAALDDHTCDPAEIVCAVGIAAFATTAVFTVSHAACDDAACETERAALVSNYRNQVEAIRARIAHDNTFLAQGPGGGQGSVGMVDGLRARGDMPSKAQVDSLLVRAQTALNADACPLTAPACVEGELWLIWDMDQMVRAFPNCNTLPRVEVQACWQALGPRMRAADTYDRRRLRRLMDAVGWPAEVDWGRRAATGAWLVAQHSGRTDPDLQAAVLVAVKAAVDAGKSPAVQYAYLFDRNAVSNQHPQLYGTQGRCDPATKTWVMSEVSDPDGLAARRAALGLDPMALYQQQSDRFCRGGREDDD</sequence>
<dbReference type="Proteomes" id="UP000320516">
    <property type="component" value="Unassembled WGS sequence"/>
</dbReference>
<name>A0A560KI49_9PROT</name>
<evidence type="ECO:0000256" key="1">
    <source>
        <dbReference type="SAM" id="SignalP"/>
    </source>
</evidence>
<dbReference type="EMBL" id="VITV01000001">
    <property type="protein sequence ID" value="TWB82935.1"/>
    <property type="molecule type" value="Genomic_DNA"/>
</dbReference>
<dbReference type="RefSeq" id="WP_186454545.1">
    <property type="nucleotide sequence ID" value="NZ_JARPAF010000004.1"/>
</dbReference>
<proteinExistence type="predicted"/>
<gene>
    <name evidence="2" type="ORF">FBZ87_101647</name>
</gene>
<feature type="chain" id="PRO_5022225998" evidence="1">
    <location>
        <begin position="24"/>
        <end position="352"/>
    </location>
</feature>
<feature type="signal peptide" evidence="1">
    <location>
        <begin position="1"/>
        <end position="23"/>
    </location>
</feature>
<dbReference type="InterPro" id="IPR046732">
    <property type="entry name" value="DUF6624"/>
</dbReference>
<protein>
    <submittedName>
        <fullName evidence="2">Uncharacterized protein</fullName>
    </submittedName>
</protein>
<comment type="caution">
    <text evidence="2">The sequence shown here is derived from an EMBL/GenBank/DDBJ whole genome shotgun (WGS) entry which is preliminary data.</text>
</comment>